<gene>
    <name evidence="1" type="ORF">MSPICULIGERA_LOCUS21031</name>
</gene>
<reference evidence="1" key="1">
    <citation type="submission" date="2023-06" db="EMBL/GenBank/DDBJ databases">
        <authorList>
            <person name="Delattre M."/>
        </authorList>
    </citation>
    <scope>NUCLEOTIDE SEQUENCE</scope>
    <source>
        <strain evidence="1">AF72</strain>
    </source>
</reference>
<sequence>MNTSYGWDAVAACEGSKTETLRGEPTRHVLVRWKPSWLPRQQIGGYSEIEQDIYIVHGPRQTDKDQPPFEQSWVVTRQATPEAKTETILMRYNEIKKRMPAELIEYFERIPVDE</sequence>
<evidence type="ECO:0000313" key="1">
    <source>
        <dbReference type="EMBL" id="CAJ0582901.1"/>
    </source>
</evidence>
<accession>A0AA36D8T9</accession>
<feature type="non-terminal residue" evidence="1">
    <location>
        <position position="114"/>
    </location>
</feature>
<organism evidence="1 2">
    <name type="scientific">Mesorhabditis spiculigera</name>
    <dbReference type="NCBI Taxonomy" id="96644"/>
    <lineage>
        <taxon>Eukaryota</taxon>
        <taxon>Metazoa</taxon>
        <taxon>Ecdysozoa</taxon>
        <taxon>Nematoda</taxon>
        <taxon>Chromadorea</taxon>
        <taxon>Rhabditida</taxon>
        <taxon>Rhabditina</taxon>
        <taxon>Rhabditomorpha</taxon>
        <taxon>Rhabditoidea</taxon>
        <taxon>Rhabditidae</taxon>
        <taxon>Mesorhabditinae</taxon>
        <taxon>Mesorhabditis</taxon>
    </lineage>
</organism>
<keyword evidence="2" id="KW-1185">Reference proteome</keyword>
<evidence type="ECO:0000313" key="2">
    <source>
        <dbReference type="Proteomes" id="UP001177023"/>
    </source>
</evidence>
<protein>
    <submittedName>
        <fullName evidence="1">Uncharacterized protein</fullName>
    </submittedName>
</protein>
<dbReference type="EMBL" id="CATQJA010002664">
    <property type="protein sequence ID" value="CAJ0582901.1"/>
    <property type="molecule type" value="Genomic_DNA"/>
</dbReference>
<dbReference type="AlphaFoldDB" id="A0AA36D8T9"/>
<dbReference type="Proteomes" id="UP001177023">
    <property type="component" value="Unassembled WGS sequence"/>
</dbReference>
<comment type="caution">
    <text evidence="1">The sequence shown here is derived from an EMBL/GenBank/DDBJ whole genome shotgun (WGS) entry which is preliminary data.</text>
</comment>
<name>A0AA36D8T9_9BILA</name>
<proteinExistence type="predicted"/>